<accession>A0A9D1MME6</accession>
<evidence type="ECO:0000256" key="4">
    <source>
        <dbReference type="ARBA" id="ARBA00022989"/>
    </source>
</evidence>
<evidence type="ECO:0000313" key="8">
    <source>
        <dbReference type="Proteomes" id="UP000824145"/>
    </source>
</evidence>
<dbReference type="Pfam" id="PF01544">
    <property type="entry name" value="CorA"/>
    <property type="match status" value="1"/>
</dbReference>
<dbReference type="PANTHER" id="PTHR47891:SF2">
    <property type="entry name" value="MAGNESIUM AND COBALT TRANSPORTER"/>
    <property type="match status" value="1"/>
</dbReference>
<sequence length="322" mass="36379">MIEIFKSGSDGKLSAILPEVYEQEGFSVKDCWINLVNPSDREVDLISSLTGIEDEVLKAPLDDEERSRIEQEDDHLMVIVDMPVIDEEDDYYSYYTIPMGTFIKQNVIVTVSLRESTALRDFVRGKVKNFRTDLKTRFLYQMLYNIAARFLSYLKQIDKASGRIQNELHKSTKNKELIQMLDLENSLVYFATSLSGNDAVISRLLAIKNNRFLVAYDEEQELLEDVANETKQAIEMCTIYRDILSGTMDAYASVISNNQNSIMKTLAIITLILAIPTFIASLFGMNTWIPGGGKVWGFALAIALSAVAVVVICLVLKRKKLL</sequence>
<comment type="subcellular location">
    <subcellularLocation>
        <location evidence="1">Membrane</location>
        <topology evidence="1">Multi-pass membrane protein</topology>
    </subcellularLocation>
</comment>
<reference evidence="7" key="1">
    <citation type="submission" date="2020-10" db="EMBL/GenBank/DDBJ databases">
        <authorList>
            <person name="Gilroy R."/>
        </authorList>
    </citation>
    <scope>NUCLEOTIDE SEQUENCE</scope>
    <source>
        <strain evidence="7">9366</strain>
    </source>
</reference>
<dbReference type="Proteomes" id="UP000824145">
    <property type="component" value="Unassembled WGS sequence"/>
</dbReference>
<evidence type="ECO:0000256" key="5">
    <source>
        <dbReference type="ARBA" id="ARBA00023136"/>
    </source>
</evidence>
<dbReference type="SUPFAM" id="SSF143865">
    <property type="entry name" value="CorA soluble domain-like"/>
    <property type="match status" value="1"/>
</dbReference>
<dbReference type="PANTHER" id="PTHR47891">
    <property type="entry name" value="TRANSPORTER-RELATED"/>
    <property type="match status" value="1"/>
</dbReference>
<comment type="caution">
    <text evidence="7">The sequence shown here is derived from an EMBL/GenBank/DDBJ whole genome shotgun (WGS) entry which is preliminary data.</text>
</comment>
<gene>
    <name evidence="7" type="ORF">IAB07_03195</name>
</gene>
<keyword evidence="3 6" id="KW-0812">Transmembrane</keyword>
<dbReference type="InterPro" id="IPR045863">
    <property type="entry name" value="CorA_TM1_TM2"/>
</dbReference>
<keyword evidence="4 6" id="KW-1133">Transmembrane helix</keyword>
<reference evidence="7" key="2">
    <citation type="journal article" date="2021" name="PeerJ">
        <title>Extensive microbial diversity within the chicken gut microbiome revealed by metagenomics and culture.</title>
        <authorList>
            <person name="Gilroy R."/>
            <person name="Ravi A."/>
            <person name="Getino M."/>
            <person name="Pursley I."/>
            <person name="Horton D.L."/>
            <person name="Alikhan N.F."/>
            <person name="Baker D."/>
            <person name="Gharbi K."/>
            <person name="Hall N."/>
            <person name="Watson M."/>
            <person name="Adriaenssens E.M."/>
            <person name="Foster-Nyarko E."/>
            <person name="Jarju S."/>
            <person name="Secka A."/>
            <person name="Antonio M."/>
            <person name="Oren A."/>
            <person name="Chaudhuri R.R."/>
            <person name="La Ragione R."/>
            <person name="Hildebrand F."/>
            <person name="Pallen M.J."/>
        </authorList>
    </citation>
    <scope>NUCLEOTIDE SEQUENCE</scope>
    <source>
        <strain evidence="7">9366</strain>
    </source>
</reference>
<organism evidence="7 8">
    <name type="scientific">Candidatus Caccalectryoclostridium excrementigallinarum</name>
    <dbReference type="NCBI Taxonomy" id="2840710"/>
    <lineage>
        <taxon>Bacteria</taxon>
        <taxon>Bacillati</taxon>
        <taxon>Bacillota</taxon>
        <taxon>Clostridia</taxon>
        <taxon>Christensenellales</taxon>
        <taxon>Christensenellaceae</taxon>
        <taxon>Christensenellaceae incertae sedis</taxon>
        <taxon>Candidatus Caccalectryoclostridium</taxon>
    </lineage>
</organism>
<dbReference type="CDD" id="cd12827">
    <property type="entry name" value="EcCorA_ZntB-like_u2"/>
    <property type="match status" value="1"/>
</dbReference>
<proteinExistence type="inferred from homology"/>
<dbReference type="GO" id="GO:0046873">
    <property type="term" value="F:metal ion transmembrane transporter activity"/>
    <property type="evidence" value="ECO:0007669"/>
    <property type="project" value="InterPro"/>
</dbReference>
<dbReference type="SUPFAM" id="SSF144083">
    <property type="entry name" value="Magnesium transport protein CorA, transmembrane region"/>
    <property type="match status" value="1"/>
</dbReference>
<dbReference type="Gene3D" id="1.20.58.340">
    <property type="entry name" value="Magnesium transport protein CorA, transmembrane region"/>
    <property type="match status" value="2"/>
</dbReference>
<feature type="transmembrane region" description="Helical" evidence="6">
    <location>
        <begin position="295"/>
        <end position="316"/>
    </location>
</feature>
<comment type="similarity">
    <text evidence="2">Belongs to the CorA metal ion transporter (MIT) (TC 1.A.35) family.</text>
</comment>
<feature type="transmembrane region" description="Helical" evidence="6">
    <location>
        <begin position="266"/>
        <end position="289"/>
    </location>
</feature>
<dbReference type="AlphaFoldDB" id="A0A9D1MME6"/>
<dbReference type="Gene3D" id="3.30.460.20">
    <property type="entry name" value="CorA soluble domain-like"/>
    <property type="match status" value="1"/>
</dbReference>
<evidence type="ECO:0000256" key="3">
    <source>
        <dbReference type="ARBA" id="ARBA00022692"/>
    </source>
</evidence>
<name>A0A9D1MME6_9FIRM</name>
<dbReference type="GO" id="GO:0016020">
    <property type="term" value="C:membrane"/>
    <property type="evidence" value="ECO:0007669"/>
    <property type="project" value="UniProtKB-SubCell"/>
</dbReference>
<dbReference type="InterPro" id="IPR002523">
    <property type="entry name" value="MgTranspt_CorA/ZnTranspt_ZntB"/>
</dbReference>
<dbReference type="InterPro" id="IPR047199">
    <property type="entry name" value="CorA-like"/>
</dbReference>
<evidence type="ECO:0000256" key="1">
    <source>
        <dbReference type="ARBA" id="ARBA00004141"/>
    </source>
</evidence>
<evidence type="ECO:0000313" key="7">
    <source>
        <dbReference type="EMBL" id="HIU62757.1"/>
    </source>
</evidence>
<evidence type="ECO:0000256" key="6">
    <source>
        <dbReference type="SAM" id="Phobius"/>
    </source>
</evidence>
<keyword evidence="5 6" id="KW-0472">Membrane</keyword>
<dbReference type="EMBL" id="DVNJ01000017">
    <property type="protein sequence ID" value="HIU62757.1"/>
    <property type="molecule type" value="Genomic_DNA"/>
</dbReference>
<evidence type="ECO:0000256" key="2">
    <source>
        <dbReference type="ARBA" id="ARBA00009765"/>
    </source>
</evidence>
<protein>
    <submittedName>
        <fullName evidence="7">Magnesium transporter CorA family protein</fullName>
    </submittedName>
</protein>
<dbReference type="InterPro" id="IPR045861">
    <property type="entry name" value="CorA_cytoplasmic_dom"/>
</dbReference>